<organism evidence="3 4">
    <name type="scientific">Marisediminicola antarctica</name>
    <dbReference type="NCBI Taxonomy" id="674079"/>
    <lineage>
        <taxon>Bacteria</taxon>
        <taxon>Bacillati</taxon>
        <taxon>Actinomycetota</taxon>
        <taxon>Actinomycetes</taxon>
        <taxon>Micrococcales</taxon>
        <taxon>Microbacteriaceae</taxon>
        <taxon>Marisediminicola</taxon>
    </lineage>
</organism>
<dbReference type="AlphaFoldDB" id="A0A7L5AIP6"/>
<feature type="region of interest" description="Disordered" evidence="1">
    <location>
        <begin position="1"/>
        <end position="20"/>
    </location>
</feature>
<keyword evidence="4" id="KW-1185">Reference proteome</keyword>
<feature type="compositionally biased region" description="Pro residues" evidence="1">
    <location>
        <begin position="1"/>
        <end position="12"/>
    </location>
</feature>
<dbReference type="OrthoDB" id="4792842at2"/>
<evidence type="ECO:0000313" key="3">
    <source>
        <dbReference type="EMBL" id="QHO70197.1"/>
    </source>
</evidence>
<keyword evidence="2" id="KW-0472">Membrane</keyword>
<dbReference type="KEGG" id="mant:BHD05_11620"/>
<dbReference type="EMBL" id="CP017146">
    <property type="protein sequence ID" value="QHO70197.1"/>
    <property type="molecule type" value="Genomic_DNA"/>
</dbReference>
<evidence type="ECO:0008006" key="5">
    <source>
        <dbReference type="Google" id="ProtNLM"/>
    </source>
</evidence>
<keyword evidence="2" id="KW-1133">Transmembrane helix</keyword>
<accession>A0A7L5AIP6</accession>
<evidence type="ECO:0000313" key="4">
    <source>
        <dbReference type="Proteomes" id="UP000464507"/>
    </source>
</evidence>
<feature type="region of interest" description="Disordered" evidence="1">
    <location>
        <begin position="182"/>
        <end position="206"/>
    </location>
</feature>
<feature type="transmembrane region" description="Helical" evidence="2">
    <location>
        <begin position="39"/>
        <end position="59"/>
    </location>
</feature>
<dbReference type="RefSeq" id="WP_161886585.1">
    <property type="nucleotide sequence ID" value="NZ_CP017146.1"/>
</dbReference>
<proteinExistence type="predicted"/>
<feature type="compositionally biased region" description="Polar residues" evidence="1">
    <location>
        <begin position="192"/>
        <end position="206"/>
    </location>
</feature>
<evidence type="ECO:0000256" key="1">
    <source>
        <dbReference type="SAM" id="MobiDB-lite"/>
    </source>
</evidence>
<keyword evidence="2" id="KW-0812">Transmembrane</keyword>
<gene>
    <name evidence="3" type="ORF">BHD05_11620</name>
</gene>
<reference evidence="3 4" key="1">
    <citation type="submission" date="2016-09" db="EMBL/GenBank/DDBJ databases">
        <title>Complete genome sequence of microbes from the polar regions.</title>
        <authorList>
            <person name="Liao L."/>
            <person name="Chen B."/>
        </authorList>
    </citation>
    <scope>NUCLEOTIDE SEQUENCE [LARGE SCALE GENOMIC DNA]</scope>
    <source>
        <strain evidence="3 4">ZS314</strain>
    </source>
</reference>
<evidence type="ECO:0000256" key="2">
    <source>
        <dbReference type="SAM" id="Phobius"/>
    </source>
</evidence>
<dbReference type="Proteomes" id="UP000464507">
    <property type="component" value="Chromosome"/>
</dbReference>
<name>A0A7L5AIP6_9MICO</name>
<sequence>MSAVPIAPPARSPRPTRDDARRHIEIVASRSQRSARPRLLAAIVTVGGLFAILSAQLLLTIATSDGAYEISSLQREHSELARDQQVLVETLQVLGAPQHLAAEAQEMGMVASTSTAYLRLADSVVLGAPVAASESSALITAPDGSPLIPNRLLTGVPLSGDAGQAAGVSPDLIPVEASVAGAPAASDGPVSVPSNQPAAIPSPNTH</sequence>
<protein>
    <recommendedName>
        <fullName evidence="5">Cell division protein FtsL</fullName>
    </recommendedName>
</protein>